<feature type="domain" description="Transposase IS110-like N-terminal" evidence="2">
    <location>
        <begin position="7"/>
        <end position="159"/>
    </location>
</feature>
<accession>A0A1Q9JGB9</accession>
<dbReference type="GO" id="GO:0006313">
    <property type="term" value="P:DNA transposition"/>
    <property type="evidence" value="ECO:0007669"/>
    <property type="project" value="InterPro"/>
</dbReference>
<dbReference type="AlphaFoldDB" id="A0A1Q9JGB9"/>
<protein>
    <recommendedName>
        <fullName evidence="2">Transposase IS110-like N-terminal domain-containing protein</fullName>
    </recommendedName>
</protein>
<evidence type="ECO:0000313" key="4">
    <source>
        <dbReference type="Proteomes" id="UP000187404"/>
    </source>
</evidence>
<reference evidence="3 4" key="1">
    <citation type="journal article" date="2016" name="Appl. Environ. Microbiol.">
        <title>Function and Phylogeny of Bacterial Butyryl Coenzyme A:Acetate Transferases and Their Diversity in the Proximal Colon of Swine.</title>
        <authorList>
            <person name="Trachsel J."/>
            <person name="Bayles D.O."/>
            <person name="Looft T."/>
            <person name="Levine U.Y."/>
            <person name="Allen H.K."/>
        </authorList>
    </citation>
    <scope>NUCLEOTIDE SEQUENCE [LARGE SCALE GENOMIC DNA]</scope>
    <source>
        <strain evidence="3 4">68-3-10</strain>
    </source>
</reference>
<sequence>MYRIIKIGMDVHSTNYTLCAMEPTIGAEDRVFGEIQVAPDYKEVILFIESLKLKLGLKNDYSIECGYEAGCLGYTIYHRLTGAGIKCVILAPTTMLTPQGQRIKTDKRDAHLIAQCLCYGGYHPVYIPTGEDDAVKEYVRMRDDHKLALKKMKQQVNAFVLRHGHQYAGTKWTIKHVTWLNKLELDPMYRETLNEYMTSYEEQEAKIERYDKRIEEISAEARYQENAKKLVCFLGIRTHTALSLIVETGDFTRFAKGNTYAAFLGWHPENTPVPKA</sequence>
<gene>
    <name evidence="3" type="ORF">BHK98_03640</name>
</gene>
<dbReference type="InterPro" id="IPR047650">
    <property type="entry name" value="Transpos_IS110"/>
</dbReference>
<dbReference type="EMBL" id="MJIE01000001">
    <property type="protein sequence ID" value="OLR55233.1"/>
    <property type="molecule type" value="Genomic_DNA"/>
</dbReference>
<dbReference type="RefSeq" id="WP_075712230.1">
    <property type="nucleotide sequence ID" value="NZ_MJIE01000001.1"/>
</dbReference>
<dbReference type="Proteomes" id="UP000187404">
    <property type="component" value="Unassembled WGS sequence"/>
</dbReference>
<proteinExistence type="predicted"/>
<evidence type="ECO:0000256" key="1">
    <source>
        <dbReference type="SAM" id="Coils"/>
    </source>
</evidence>
<keyword evidence="4" id="KW-1185">Reference proteome</keyword>
<dbReference type="Pfam" id="PF01548">
    <property type="entry name" value="DEDD_Tnp_IS110"/>
    <property type="match status" value="1"/>
</dbReference>
<dbReference type="GO" id="GO:0003677">
    <property type="term" value="F:DNA binding"/>
    <property type="evidence" value="ECO:0007669"/>
    <property type="project" value="InterPro"/>
</dbReference>
<dbReference type="InterPro" id="IPR002525">
    <property type="entry name" value="Transp_IS110-like_N"/>
</dbReference>
<keyword evidence="1" id="KW-0175">Coiled coil</keyword>
<comment type="caution">
    <text evidence="3">The sequence shown here is derived from an EMBL/GenBank/DDBJ whole genome shotgun (WGS) entry which is preliminary data.</text>
</comment>
<organism evidence="3 4">
    <name type="scientific">Hornefia porci</name>
    <dbReference type="NCBI Taxonomy" id="2652292"/>
    <lineage>
        <taxon>Bacteria</taxon>
        <taxon>Bacillati</taxon>
        <taxon>Bacillota</taxon>
        <taxon>Clostridia</taxon>
        <taxon>Peptostreptococcales</taxon>
        <taxon>Anaerovoracaceae</taxon>
        <taxon>Hornefia</taxon>
    </lineage>
</organism>
<feature type="coiled-coil region" evidence="1">
    <location>
        <begin position="193"/>
        <end position="227"/>
    </location>
</feature>
<evidence type="ECO:0000259" key="2">
    <source>
        <dbReference type="Pfam" id="PF01548"/>
    </source>
</evidence>
<name>A0A1Q9JGB9_9FIRM</name>
<dbReference type="GO" id="GO:0004803">
    <property type="term" value="F:transposase activity"/>
    <property type="evidence" value="ECO:0007669"/>
    <property type="project" value="InterPro"/>
</dbReference>
<dbReference type="PANTHER" id="PTHR33055">
    <property type="entry name" value="TRANSPOSASE FOR INSERTION SEQUENCE ELEMENT IS1111A"/>
    <property type="match status" value="1"/>
</dbReference>
<evidence type="ECO:0000313" key="3">
    <source>
        <dbReference type="EMBL" id="OLR55233.1"/>
    </source>
</evidence>